<dbReference type="GO" id="GO:0006281">
    <property type="term" value="P:DNA repair"/>
    <property type="evidence" value="ECO:0007669"/>
    <property type="project" value="TreeGrafter"/>
</dbReference>
<keyword evidence="1" id="KW-0378">Hydrolase</keyword>
<comment type="caution">
    <text evidence="1">The sequence shown here is derived from an EMBL/GenBank/DDBJ whole genome shotgun (WGS) entry which is preliminary data.</text>
</comment>
<dbReference type="GO" id="GO:0008253">
    <property type="term" value="F:5'-nucleotidase activity"/>
    <property type="evidence" value="ECO:0007669"/>
    <property type="project" value="UniProtKB-EC"/>
</dbReference>
<dbReference type="EC" id="3.1.3.5" evidence="1"/>
<evidence type="ECO:0000313" key="1">
    <source>
        <dbReference type="EMBL" id="MBA4501636.1"/>
    </source>
</evidence>
<dbReference type="CDD" id="cd01427">
    <property type="entry name" value="HAD_like"/>
    <property type="match status" value="1"/>
</dbReference>
<reference evidence="1 2" key="1">
    <citation type="submission" date="2020-07" db="EMBL/GenBank/DDBJ databases">
        <title>Bacterium isolated from marien macroalgae.</title>
        <authorList>
            <person name="Zhu K."/>
            <person name="Lu D."/>
            <person name="Du Z."/>
        </authorList>
    </citation>
    <scope>NUCLEOTIDE SEQUENCE [LARGE SCALE GENOMIC DNA]</scope>
    <source>
        <strain evidence="1 2">3-1745</strain>
    </source>
</reference>
<dbReference type="PANTHER" id="PTHR43434">
    <property type="entry name" value="PHOSPHOGLYCOLATE PHOSPHATASE"/>
    <property type="match status" value="1"/>
</dbReference>
<sequence>MLDWQAIDTVLLDMDGTLLDLHFDSHFWLELLPARYAARHGVELEQARHWLHERIRQEQGALSWYCLDYWTEQLNLPVARLKREIMDRIGFRPGAQAFLAALKASGRRTVIATNAHPDSLALKVEVTALDTLVDVVICSHDFGYPKESQSFWQALHEVEPFNPQRTLLVDDSLAVLDSADQYGIAHLLSITRPDLTQPARRIDRYDATDDFSEVIDAL</sequence>
<dbReference type="SFLD" id="SFLDG01129">
    <property type="entry name" value="C1.5:_HAD__Beta-PGM__Phosphata"/>
    <property type="match status" value="1"/>
</dbReference>
<dbReference type="Gene3D" id="3.40.50.1000">
    <property type="entry name" value="HAD superfamily/HAD-like"/>
    <property type="match status" value="1"/>
</dbReference>
<dbReference type="SUPFAM" id="SSF56784">
    <property type="entry name" value="HAD-like"/>
    <property type="match status" value="1"/>
</dbReference>
<organism evidence="1 2">
    <name type="scientific">Marinobacterium marinum</name>
    <dbReference type="NCBI Taxonomy" id="2756129"/>
    <lineage>
        <taxon>Bacteria</taxon>
        <taxon>Pseudomonadati</taxon>
        <taxon>Pseudomonadota</taxon>
        <taxon>Gammaproteobacteria</taxon>
        <taxon>Oceanospirillales</taxon>
        <taxon>Oceanospirillaceae</taxon>
        <taxon>Marinobacterium</taxon>
    </lineage>
</organism>
<dbReference type="NCBIfam" id="NF011564">
    <property type="entry name" value="PRK14988.1"/>
    <property type="match status" value="1"/>
</dbReference>
<dbReference type="InterPro" id="IPR006439">
    <property type="entry name" value="HAD-SF_hydro_IA"/>
</dbReference>
<dbReference type="NCBIfam" id="TIGR01509">
    <property type="entry name" value="HAD-SF-IA-v3"/>
    <property type="match status" value="1"/>
</dbReference>
<dbReference type="EMBL" id="JACEMT010000038">
    <property type="protein sequence ID" value="MBA4501636.1"/>
    <property type="molecule type" value="Genomic_DNA"/>
</dbReference>
<protein>
    <submittedName>
        <fullName evidence="1">GMP/IMP nucleotidase</fullName>
        <ecNumber evidence="1">3.1.3.5</ecNumber>
    </submittedName>
</protein>
<keyword evidence="2" id="KW-1185">Reference proteome</keyword>
<proteinExistence type="predicted"/>
<gene>
    <name evidence="1" type="primary">yrfG</name>
    <name evidence="1" type="ORF">H1S06_04590</name>
</gene>
<dbReference type="RefSeq" id="WP_181737690.1">
    <property type="nucleotide sequence ID" value="NZ_JACEMT010000038.1"/>
</dbReference>
<dbReference type="GO" id="GO:0008967">
    <property type="term" value="F:phosphoglycolate phosphatase activity"/>
    <property type="evidence" value="ECO:0007669"/>
    <property type="project" value="TreeGrafter"/>
</dbReference>
<dbReference type="InterPro" id="IPR036412">
    <property type="entry name" value="HAD-like_sf"/>
</dbReference>
<dbReference type="PANTHER" id="PTHR43434:SF3">
    <property type="entry name" value="GMP_IMP NUCLEOTIDASE YRFG"/>
    <property type="match status" value="1"/>
</dbReference>
<dbReference type="GO" id="GO:0005829">
    <property type="term" value="C:cytosol"/>
    <property type="evidence" value="ECO:0007669"/>
    <property type="project" value="TreeGrafter"/>
</dbReference>
<evidence type="ECO:0000313" key="2">
    <source>
        <dbReference type="Proteomes" id="UP000538931"/>
    </source>
</evidence>
<dbReference type="SFLD" id="SFLDS00003">
    <property type="entry name" value="Haloacid_Dehalogenase"/>
    <property type="match status" value="1"/>
</dbReference>
<dbReference type="Pfam" id="PF00702">
    <property type="entry name" value="Hydrolase"/>
    <property type="match status" value="1"/>
</dbReference>
<dbReference type="Proteomes" id="UP000538931">
    <property type="component" value="Unassembled WGS sequence"/>
</dbReference>
<dbReference type="InterPro" id="IPR023214">
    <property type="entry name" value="HAD_sf"/>
</dbReference>
<name>A0A7W1WX22_9GAMM</name>
<dbReference type="AlphaFoldDB" id="A0A7W1WX22"/>
<accession>A0A7W1WX22</accession>
<dbReference type="InterPro" id="IPR050155">
    <property type="entry name" value="HAD-like_hydrolase_sf"/>
</dbReference>